<protein>
    <submittedName>
        <fullName evidence="2">43699_t:CDS:1</fullName>
    </submittedName>
</protein>
<comment type="caution">
    <text evidence="2">The sequence shown here is derived from an EMBL/GenBank/DDBJ whole genome shotgun (WGS) entry which is preliminary data.</text>
</comment>
<feature type="region of interest" description="Disordered" evidence="1">
    <location>
        <begin position="1"/>
        <end position="22"/>
    </location>
</feature>
<organism evidence="2 3">
    <name type="scientific">Gigaspora margarita</name>
    <dbReference type="NCBI Taxonomy" id="4874"/>
    <lineage>
        <taxon>Eukaryota</taxon>
        <taxon>Fungi</taxon>
        <taxon>Fungi incertae sedis</taxon>
        <taxon>Mucoromycota</taxon>
        <taxon>Glomeromycotina</taxon>
        <taxon>Glomeromycetes</taxon>
        <taxon>Diversisporales</taxon>
        <taxon>Gigasporaceae</taxon>
        <taxon>Gigaspora</taxon>
    </lineage>
</organism>
<sequence>PMADPNDGCFTTSPRKARQKEINISQIGRKKPIYKTILEETYQEQNQI</sequence>
<reference evidence="2 3" key="1">
    <citation type="submission" date="2021-06" db="EMBL/GenBank/DDBJ databases">
        <authorList>
            <person name="Kallberg Y."/>
            <person name="Tangrot J."/>
            <person name="Rosling A."/>
        </authorList>
    </citation>
    <scope>NUCLEOTIDE SEQUENCE [LARGE SCALE GENOMIC DNA]</scope>
    <source>
        <strain evidence="2 3">120-4 pot B 10/14</strain>
    </source>
</reference>
<evidence type="ECO:0000313" key="3">
    <source>
        <dbReference type="Proteomes" id="UP000789901"/>
    </source>
</evidence>
<name>A0ABN7WKK0_GIGMA</name>
<dbReference type="Proteomes" id="UP000789901">
    <property type="component" value="Unassembled WGS sequence"/>
</dbReference>
<dbReference type="EMBL" id="CAJVQB010049642">
    <property type="protein sequence ID" value="CAG8834566.1"/>
    <property type="molecule type" value="Genomic_DNA"/>
</dbReference>
<proteinExistence type="predicted"/>
<feature type="non-terminal residue" evidence="2">
    <location>
        <position position="1"/>
    </location>
</feature>
<accession>A0ABN7WKK0</accession>
<evidence type="ECO:0000256" key="1">
    <source>
        <dbReference type="SAM" id="MobiDB-lite"/>
    </source>
</evidence>
<gene>
    <name evidence="2" type="ORF">GMARGA_LOCUS32125</name>
</gene>
<keyword evidence="3" id="KW-1185">Reference proteome</keyword>
<evidence type="ECO:0000313" key="2">
    <source>
        <dbReference type="EMBL" id="CAG8834566.1"/>
    </source>
</evidence>